<evidence type="ECO:0000313" key="5">
    <source>
        <dbReference type="Proteomes" id="UP001500889"/>
    </source>
</evidence>
<dbReference type="AlphaFoldDB" id="A0AAU9G0G2"/>
<keyword evidence="1 3" id="KW-0853">WD repeat</keyword>
<evidence type="ECO:0000256" key="3">
    <source>
        <dbReference type="PROSITE-ProRule" id="PRU00221"/>
    </source>
</evidence>
<dbReference type="GO" id="GO:0005656">
    <property type="term" value="C:nuclear pre-replicative complex"/>
    <property type="evidence" value="ECO:0007669"/>
    <property type="project" value="TreeGrafter"/>
</dbReference>
<dbReference type="InterPro" id="IPR001680">
    <property type="entry name" value="WD40_rpt"/>
</dbReference>
<dbReference type="SMART" id="SM00320">
    <property type="entry name" value="WD40"/>
    <property type="match status" value="4"/>
</dbReference>
<dbReference type="Proteomes" id="UP001500889">
    <property type="component" value="Chromosome A"/>
</dbReference>
<dbReference type="InterPro" id="IPR045227">
    <property type="entry name" value="WDR18/Ipi3/RID3"/>
</dbReference>
<dbReference type="PROSITE" id="PS50294">
    <property type="entry name" value="WD_REPEATS_REGION"/>
    <property type="match status" value="1"/>
</dbReference>
<organism evidence="4 5">
    <name type="scientific">Drosophila madeirensis</name>
    <name type="common">Fruit fly</name>
    <dbReference type="NCBI Taxonomy" id="30013"/>
    <lineage>
        <taxon>Eukaryota</taxon>
        <taxon>Metazoa</taxon>
        <taxon>Ecdysozoa</taxon>
        <taxon>Arthropoda</taxon>
        <taxon>Hexapoda</taxon>
        <taxon>Insecta</taxon>
        <taxon>Pterygota</taxon>
        <taxon>Neoptera</taxon>
        <taxon>Endopterygota</taxon>
        <taxon>Diptera</taxon>
        <taxon>Brachycera</taxon>
        <taxon>Muscomorpha</taxon>
        <taxon>Ephydroidea</taxon>
        <taxon>Drosophilidae</taxon>
        <taxon>Drosophila</taxon>
        <taxon>Sophophora</taxon>
    </lineage>
</organism>
<proteinExistence type="predicted"/>
<reference evidence="4 5" key="1">
    <citation type="submission" date="2024-02" db="EMBL/GenBank/DDBJ databases">
        <title>A chromosome-level genome assembly of Drosophila madeirensis, a fruit fly species endemic to Madeira island.</title>
        <authorList>
            <person name="Tomihara K."/>
            <person name="Llopart A."/>
            <person name="Yamamoto D."/>
        </authorList>
    </citation>
    <scope>NUCLEOTIDE SEQUENCE [LARGE SCALE GENOMIC DNA]</scope>
    <source>
        <strain evidence="4 5">RF1</strain>
    </source>
</reference>
<feature type="repeat" description="WD" evidence="3">
    <location>
        <begin position="119"/>
        <end position="152"/>
    </location>
</feature>
<feature type="repeat" description="WD" evidence="3">
    <location>
        <begin position="293"/>
        <end position="327"/>
    </location>
</feature>
<sequence>MGDVVEALFVSACSEENTTCSVQDLRTGTDLMKYKGGGNAQHHSLAMLGLNYVLAANTMKPLLHVWPINKQEQMSSLRFVLPGKANAMALTPDGAYLIVGIQENIYIWHMNTGRMLNTLSKHYQAITCLRFTDNGEHFISAGKDGAVLVWDLTFSIAPLDNGSQEGSEPLYSFNDHGLAVTDLHTGIGGIRSYLYTVSLDRCCKIYDLNGGIMLLSIVFPVALHSVVVNRTETSIYVGSAEGKAFVFNNWRAPRMKVSDFNNNYVVYHGLFQEYHLEEEKVQAFIGHTVGKPITSLALTMNAKQMVSAGDDKQVCVWDVVSRQLMKSIPQNGVITNLRIRLLSPAVFQPQHKQPQLFADSLKRMISPPDPNDYIDMLITTEYPKGRGKPKRNFNKCNLHPENNRILQKMHHINLGEDDDAINFNEETLESSEQSPKEKDVLSDVGDFDCDNIEEEDYGEAFTNAPSVQKLIAENRRLKKENEIVVEAMGKYLANQSKNVKAPERNRKKARKN</sequence>
<dbReference type="InterPro" id="IPR036322">
    <property type="entry name" value="WD40_repeat_dom_sf"/>
</dbReference>
<gene>
    <name evidence="4" type="ORF">DMAD_00927</name>
</gene>
<dbReference type="GO" id="GO:0006261">
    <property type="term" value="P:DNA-templated DNA replication"/>
    <property type="evidence" value="ECO:0007669"/>
    <property type="project" value="TreeGrafter"/>
</dbReference>
<dbReference type="PANTHER" id="PTHR18763">
    <property type="entry name" value="WD-REPEAT PROTEIN 18"/>
    <property type="match status" value="1"/>
</dbReference>
<evidence type="ECO:0000313" key="4">
    <source>
        <dbReference type="EMBL" id="BFG01089.1"/>
    </source>
</evidence>
<accession>A0AAU9G0G2</accession>
<dbReference type="GO" id="GO:0120330">
    <property type="term" value="C:rixosome complex"/>
    <property type="evidence" value="ECO:0007669"/>
    <property type="project" value="TreeGrafter"/>
</dbReference>
<dbReference type="GO" id="GO:0006364">
    <property type="term" value="P:rRNA processing"/>
    <property type="evidence" value="ECO:0007669"/>
    <property type="project" value="TreeGrafter"/>
</dbReference>
<dbReference type="PANTHER" id="PTHR18763:SF0">
    <property type="entry name" value="WD REPEAT-CONTAINING PROTEIN 18"/>
    <property type="match status" value="1"/>
</dbReference>
<name>A0AAU9G0G2_DROMD</name>
<keyword evidence="2" id="KW-0677">Repeat</keyword>
<dbReference type="SUPFAM" id="SSF50978">
    <property type="entry name" value="WD40 repeat-like"/>
    <property type="match status" value="1"/>
</dbReference>
<dbReference type="PROSITE" id="PS50082">
    <property type="entry name" value="WD_REPEATS_2"/>
    <property type="match status" value="2"/>
</dbReference>
<dbReference type="EMBL" id="AP029266">
    <property type="protein sequence ID" value="BFG01089.1"/>
    <property type="molecule type" value="Genomic_DNA"/>
</dbReference>
<keyword evidence="5" id="KW-1185">Reference proteome</keyword>
<dbReference type="InterPro" id="IPR015943">
    <property type="entry name" value="WD40/YVTN_repeat-like_dom_sf"/>
</dbReference>
<evidence type="ECO:0000256" key="1">
    <source>
        <dbReference type="ARBA" id="ARBA00022574"/>
    </source>
</evidence>
<dbReference type="Gene3D" id="2.130.10.10">
    <property type="entry name" value="YVTN repeat-like/Quinoprotein amine dehydrogenase"/>
    <property type="match status" value="2"/>
</dbReference>
<protein>
    <submittedName>
        <fullName evidence="4">WD repeat-containing protein 18</fullName>
    </submittedName>
</protein>
<dbReference type="PROSITE" id="PS00678">
    <property type="entry name" value="WD_REPEATS_1"/>
    <property type="match status" value="1"/>
</dbReference>
<dbReference type="InterPro" id="IPR019775">
    <property type="entry name" value="WD40_repeat_CS"/>
</dbReference>
<evidence type="ECO:0000256" key="2">
    <source>
        <dbReference type="ARBA" id="ARBA00022737"/>
    </source>
</evidence>
<dbReference type="Pfam" id="PF00400">
    <property type="entry name" value="WD40"/>
    <property type="match status" value="2"/>
</dbReference>